<evidence type="ECO:0000313" key="4">
    <source>
        <dbReference type="Proteomes" id="UP000054097"/>
    </source>
</evidence>
<protein>
    <submittedName>
        <fullName evidence="3">Uncharacterized protein</fullName>
    </submittedName>
</protein>
<dbReference type="Proteomes" id="UP000054097">
    <property type="component" value="Unassembled WGS sequence"/>
</dbReference>
<keyword evidence="4" id="KW-1185">Reference proteome</keyword>
<reference evidence="3" key="3">
    <citation type="submission" date="2015-02" db="EMBL/GenBank/DDBJ databases">
        <title>Evolutionary Origins and Diversification of the Mycorrhizal Mutualists.</title>
        <authorList>
            <consortium name="DOE Joint Genome Institute"/>
            <consortium name="Mycorrhizal Genomics Consortium"/>
            <person name="Kohler A."/>
            <person name="Kuo A."/>
            <person name="Nagy L.G."/>
            <person name="Floudas D."/>
            <person name="Copeland A."/>
            <person name="Barry K.W."/>
            <person name="Cichocki N."/>
            <person name="Veneault-Fourrey C."/>
            <person name="LaButti K."/>
            <person name="Lindquist E.A."/>
            <person name="Lipzen A."/>
            <person name="Lundell T."/>
            <person name="Morin E."/>
            <person name="Murat C."/>
            <person name="Riley R."/>
            <person name="Ohm R."/>
            <person name="Sun H."/>
            <person name="Tunlid A."/>
            <person name="Henrissat B."/>
            <person name="Grigoriev I.V."/>
            <person name="Hibbett D.S."/>
            <person name="Martin F."/>
        </authorList>
    </citation>
    <scope>NUCLEOTIDE SEQUENCE</scope>
    <source>
        <strain evidence="3 4">MAFF 305830</strain>
    </source>
</reference>
<evidence type="ECO:0000313" key="2">
    <source>
        <dbReference type="EMBL" id="KIM21310.1"/>
    </source>
</evidence>
<dbReference type="EMBL" id="KN824387">
    <property type="protein sequence ID" value="KIM21310.1"/>
    <property type="molecule type" value="Genomic_DNA"/>
</dbReference>
<feature type="compositionally biased region" description="Low complexity" evidence="1">
    <location>
        <begin position="77"/>
        <end position="93"/>
    </location>
</feature>
<dbReference type="STRING" id="933852.A0A0C3AMR7"/>
<gene>
    <name evidence="3" type="ORF">M408DRAFT_109418</name>
    <name evidence="2" type="ORF">M408DRAFT_109426</name>
</gene>
<evidence type="ECO:0000256" key="1">
    <source>
        <dbReference type="SAM" id="MobiDB-lite"/>
    </source>
</evidence>
<accession>A0A0C3AMR7</accession>
<dbReference type="OrthoDB" id="3134980at2759"/>
<sequence length="93" mass="10132">MCYNVVDGRFHQACLHFVPLSTHFRDCLESNCVFSSQHRHPPKCISNGCIHHMTPSAKNPIRLSPSRCPKCSGIDTSRPMSPSSSGSSSSGSL</sequence>
<reference evidence="3 4" key="1">
    <citation type="submission" date="2014-04" db="EMBL/GenBank/DDBJ databases">
        <authorList>
            <consortium name="DOE Joint Genome Institute"/>
            <person name="Kuo A."/>
            <person name="Zuccaro A."/>
            <person name="Kohler A."/>
            <person name="Nagy L.G."/>
            <person name="Floudas D."/>
            <person name="Copeland A."/>
            <person name="Barry K.W."/>
            <person name="Cichocki N."/>
            <person name="Veneault-Fourrey C."/>
            <person name="LaButti K."/>
            <person name="Lindquist E.A."/>
            <person name="Lipzen A."/>
            <person name="Lundell T."/>
            <person name="Morin E."/>
            <person name="Murat C."/>
            <person name="Sun H."/>
            <person name="Tunlid A."/>
            <person name="Henrissat B."/>
            <person name="Grigoriev I.V."/>
            <person name="Hibbett D.S."/>
            <person name="Martin F."/>
            <person name="Nordberg H.P."/>
            <person name="Cantor M.N."/>
            <person name="Hua S.X."/>
        </authorList>
    </citation>
    <scope>NUCLEOTIDE SEQUENCE [LARGE SCALE GENOMIC DNA]</scope>
    <source>
        <strain evidence="3 4">MAFF 305830</strain>
    </source>
</reference>
<dbReference type="EMBL" id="KN824387">
    <property type="protein sequence ID" value="KIM21314.1"/>
    <property type="molecule type" value="Genomic_DNA"/>
</dbReference>
<name>A0A0C3AMR7_SERVB</name>
<proteinExistence type="predicted"/>
<dbReference type="HOGENOM" id="CLU_175702_0_0_1"/>
<feature type="region of interest" description="Disordered" evidence="1">
    <location>
        <begin position="57"/>
        <end position="93"/>
    </location>
</feature>
<reference evidence="4" key="2">
    <citation type="submission" date="2015-01" db="EMBL/GenBank/DDBJ databases">
        <title>Evolutionary Origins and Diversification of the Mycorrhizal Mutualists.</title>
        <authorList>
            <consortium name="DOE Joint Genome Institute"/>
            <consortium name="Mycorrhizal Genomics Consortium"/>
            <person name="Kohler A."/>
            <person name="Kuo A."/>
            <person name="Nagy L.G."/>
            <person name="Floudas D."/>
            <person name="Copeland A."/>
            <person name="Barry K.W."/>
            <person name="Cichocki N."/>
            <person name="Veneault-Fourrey C."/>
            <person name="LaButti K."/>
            <person name="Lindquist E.A."/>
            <person name="Lipzen A."/>
            <person name="Lundell T."/>
            <person name="Morin E."/>
            <person name="Murat C."/>
            <person name="Riley R."/>
            <person name="Ohm R."/>
            <person name="Sun H."/>
            <person name="Tunlid A."/>
            <person name="Henrissat B."/>
            <person name="Grigoriev I.V."/>
            <person name="Hibbett D.S."/>
            <person name="Martin F."/>
        </authorList>
    </citation>
    <scope>NUCLEOTIDE SEQUENCE [LARGE SCALE GENOMIC DNA]</scope>
    <source>
        <strain evidence="4">MAFF 305830</strain>
    </source>
</reference>
<organism evidence="3 4">
    <name type="scientific">Serendipita vermifera MAFF 305830</name>
    <dbReference type="NCBI Taxonomy" id="933852"/>
    <lineage>
        <taxon>Eukaryota</taxon>
        <taxon>Fungi</taxon>
        <taxon>Dikarya</taxon>
        <taxon>Basidiomycota</taxon>
        <taxon>Agaricomycotina</taxon>
        <taxon>Agaricomycetes</taxon>
        <taxon>Sebacinales</taxon>
        <taxon>Serendipitaceae</taxon>
        <taxon>Serendipita</taxon>
    </lineage>
</organism>
<dbReference type="AlphaFoldDB" id="A0A0C3AMR7"/>
<evidence type="ECO:0000313" key="3">
    <source>
        <dbReference type="EMBL" id="KIM21314.1"/>
    </source>
</evidence>